<accession>A0A928VTH0</accession>
<feature type="transmembrane region" description="Helical" evidence="1">
    <location>
        <begin position="84"/>
        <end position="108"/>
    </location>
</feature>
<organism evidence="2 3">
    <name type="scientific">Romeriopsis navalis LEGE 11480</name>
    <dbReference type="NCBI Taxonomy" id="2777977"/>
    <lineage>
        <taxon>Bacteria</taxon>
        <taxon>Bacillati</taxon>
        <taxon>Cyanobacteriota</taxon>
        <taxon>Cyanophyceae</taxon>
        <taxon>Leptolyngbyales</taxon>
        <taxon>Leptolyngbyaceae</taxon>
        <taxon>Romeriopsis</taxon>
        <taxon>Romeriopsis navalis</taxon>
    </lineage>
</organism>
<keyword evidence="1" id="KW-0472">Membrane</keyword>
<dbReference type="PANTHER" id="PTHR35733">
    <property type="entry name" value="OS02G0307800 PROTEIN"/>
    <property type="match status" value="1"/>
</dbReference>
<keyword evidence="1" id="KW-1133">Transmembrane helix</keyword>
<feature type="transmembrane region" description="Helical" evidence="1">
    <location>
        <begin position="38"/>
        <end position="63"/>
    </location>
</feature>
<dbReference type="EMBL" id="JADEXQ010000075">
    <property type="protein sequence ID" value="MBE9031779.1"/>
    <property type="molecule type" value="Genomic_DNA"/>
</dbReference>
<keyword evidence="3" id="KW-1185">Reference proteome</keyword>
<sequence>MADEKPKTPLAELKEIDDSAGKTVAAASTNQVTPLKCFLGAIVAGTIGFFLYRGAGGVALIFAKTQVHSDNFIVMRMSSAIRTLVIGIFAMGAGVFGMAAFGLTGLGIQTMMKKAPAQSSDS</sequence>
<name>A0A928VTH0_9CYAN</name>
<evidence type="ECO:0000313" key="3">
    <source>
        <dbReference type="Proteomes" id="UP000625316"/>
    </source>
</evidence>
<dbReference type="RefSeq" id="WP_264326606.1">
    <property type="nucleotide sequence ID" value="NZ_JADEXQ010000075.1"/>
</dbReference>
<gene>
    <name evidence="2" type="ORF">IQ266_18760</name>
</gene>
<comment type="caution">
    <text evidence="2">The sequence shown here is derived from an EMBL/GenBank/DDBJ whole genome shotgun (WGS) entry which is preliminary data.</text>
</comment>
<dbReference type="AlphaFoldDB" id="A0A928VTH0"/>
<dbReference type="Proteomes" id="UP000625316">
    <property type="component" value="Unassembled WGS sequence"/>
</dbReference>
<keyword evidence="1" id="KW-0812">Transmembrane</keyword>
<dbReference type="InterPro" id="IPR021434">
    <property type="entry name" value="DUF3082"/>
</dbReference>
<evidence type="ECO:0000256" key="1">
    <source>
        <dbReference type="SAM" id="Phobius"/>
    </source>
</evidence>
<dbReference type="Pfam" id="PF11282">
    <property type="entry name" value="DUF3082"/>
    <property type="match status" value="1"/>
</dbReference>
<protein>
    <submittedName>
        <fullName evidence="2">DUF3082 domain-containing protein</fullName>
    </submittedName>
</protein>
<dbReference type="PANTHER" id="PTHR35733:SF1">
    <property type="entry name" value="OS02G0307800 PROTEIN"/>
    <property type="match status" value="1"/>
</dbReference>
<reference evidence="2" key="1">
    <citation type="submission" date="2020-10" db="EMBL/GenBank/DDBJ databases">
        <authorList>
            <person name="Castelo-Branco R."/>
            <person name="Eusebio N."/>
            <person name="Adriana R."/>
            <person name="Vieira A."/>
            <person name="Brugerolle De Fraissinette N."/>
            <person name="Rezende De Castro R."/>
            <person name="Schneider M.P."/>
            <person name="Vasconcelos V."/>
            <person name="Leao P.N."/>
        </authorList>
    </citation>
    <scope>NUCLEOTIDE SEQUENCE</scope>
    <source>
        <strain evidence="2">LEGE 11480</strain>
    </source>
</reference>
<evidence type="ECO:0000313" key="2">
    <source>
        <dbReference type="EMBL" id="MBE9031779.1"/>
    </source>
</evidence>
<proteinExistence type="predicted"/>